<evidence type="ECO:0000313" key="1">
    <source>
        <dbReference type="EMBL" id="PZZ62999.1"/>
    </source>
</evidence>
<reference evidence="1 2" key="1">
    <citation type="submission" date="2018-05" db="EMBL/GenBank/DDBJ databases">
        <title>Genomic sequencing of EHEC O26 New European Clone.</title>
        <authorList>
            <person name="Karnisova L."/>
            <person name="Nunvar J."/>
            <person name="Marejkova M."/>
            <person name="Mellmann A."/>
            <person name="Drevinek P."/>
            <person name="Blahova K."/>
            <person name="Bielaszewska M."/>
        </authorList>
    </citation>
    <scope>NUCLEOTIDE SEQUENCE [LARGE SCALE GENOMIC DNA]</scope>
    <source>
        <strain evidence="1 2">14-391</strain>
    </source>
</reference>
<dbReference type="Proteomes" id="UP000248865">
    <property type="component" value="Unassembled WGS sequence"/>
</dbReference>
<dbReference type="RefSeq" id="WP_000133416.1">
    <property type="nucleotide sequence ID" value="NZ_BGBL01000003.1"/>
</dbReference>
<evidence type="ECO:0000313" key="2">
    <source>
        <dbReference type="Proteomes" id="UP000248865"/>
    </source>
</evidence>
<proteinExistence type="predicted"/>
<organism evidence="1 2">
    <name type="scientific">Escherichia coli</name>
    <dbReference type="NCBI Taxonomy" id="562"/>
    <lineage>
        <taxon>Bacteria</taxon>
        <taxon>Pseudomonadati</taxon>
        <taxon>Pseudomonadota</taxon>
        <taxon>Gammaproteobacteria</taxon>
        <taxon>Enterobacterales</taxon>
        <taxon>Enterobacteriaceae</taxon>
        <taxon>Escherichia</taxon>
    </lineage>
</organism>
<accession>A0A2W8GT98</accession>
<name>A0A2W8GT98_ECOLX</name>
<comment type="caution">
    <text evidence="1">The sequence shown here is derived from an EMBL/GenBank/DDBJ whole genome shotgun (WGS) entry which is preliminary data.</text>
</comment>
<dbReference type="AlphaFoldDB" id="A0A2W8GT98"/>
<protein>
    <recommendedName>
        <fullName evidence="3">Prophage protein</fullName>
    </recommendedName>
</protein>
<sequence>MTEAEILRLIRRVSGISQQHDEQATQPDSVTAENYARVVAEVMRRDGIQLNDVDMRNIRIRVLEMLAYRRRVQTYREKAKITYHWKKPERLRR</sequence>
<evidence type="ECO:0008006" key="3">
    <source>
        <dbReference type="Google" id="ProtNLM"/>
    </source>
</evidence>
<dbReference type="EMBL" id="QFSS01000269">
    <property type="protein sequence ID" value="PZZ62999.1"/>
    <property type="molecule type" value="Genomic_DNA"/>
</dbReference>
<gene>
    <name evidence="1" type="ORF">DIV22_21950</name>
</gene>